<evidence type="ECO:0000256" key="1">
    <source>
        <dbReference type="PROSITE-ProRule" id="PRU00285"/>
    </source>
</evidence>
<reference evidence="7" key="1">
    <citation type="submission" date="2017-02" db="UniProtKB">
        <authorList>
            <consortium name="WormBaseParasite"/>
        </authorList>
    </citation>
    <scope>IDENTIFICATION</scope>
</reference>
<dbReference type="CDD" id="cd06526">
    <property type="entry name" value="metazoan_ACD"/>
    <property type="match status" value="1"/>
</dbReference>
<dbReference type="PANTHER" id="PTHR45640">
    <property type="entry name" value="HEAT SHOCK PROTEIN HSP-12.2-RELATED"/>
    <property type="match status" value="1"/>
</dbReference>
<name>A0A0N4U2D5_DRAME</name>
<dbReference type="Proteomes" id="UP000038040">
    <property type="component" value="Unplaced"/>
</dbReference>
<dbReference type="Proteomes" id="UP000274756">
    <property type="component" value="Unassembled WGS sequence"/>
</dbReference>
<gene>
    <name evidence="4" type="ORF">DME_LOCUS5192</name>
</gene>
<dbReference type="GO" id="GO:0005737">
    <property type="term" value="C:cytoplasm"/>
    <property type="evidence" value="ECO:0007669"/>
    <property type="project" value="TreeGrafter"/>
</dbReference>
<dbReference type="STRING" id="318479.A0A0N4U2D5"/>
<dbReference type="SUPFAM" id="SSF49764">
    <property type="entry name" value="HSP20-like chaperones"/>
    <property type="match status" value="1"/>
</dbReference>
<evidence type="ECO:0000313" key="5">
    <source>
        <dbReference type="Proteomes" id="UP000038040"/>
    </source>
</evidence>
<protein>
    <submittedName>
        <fullName evidence="7">SHSP domain-containing protein</fullName>
    </submittedName>
</protein>
<proteinExistence type="inferred from homology"/>
<evidence type="ECO:0000313" key="6">
    <source>
        <dbReference type="Proteomes" id="UP000274756"/>
    </source>
</evidence>
<dbReference type="FunFam" id="2.60.40.790:FF:000036">
    <property type="entry name" value="Heat Shock Protein"/>
    <property type="match status" value="1"/>
</dbReference>
<dbReference type="GO" id="GO:0005634">
    <property type="term" value="C:nucleus"/>
    <property type="evidence" value="ECO:0007669"/>
    <property type="project" value="TreeGrafter"/>
</dbReference>
<dbReference type="InterPro" id="IPR001436">
    <property type="entry name" value="Alpha-crystallin/sHSP_animal"/>
</dbReference>
<dbReference type="AlphaFoldDB" id="A0A0N4U2D5"/>
<dbReference type="PANTHER" id="PTHR45640:SF35">
    <property type="entry name" value="HEAT SHOCK PROTEIN HSP-12.2"/>
    <property type="match status" value="1"/>
</dbReference>
<dbReference type="InterPro" id="IPR008978">
    <property type="entry name" value="HSP20-like_chaperone"/>
</dbReference>
<dbReference type="EMBL" id="UYYG01001151">
    <property type="protein sequence ID" value="VDN55219.1"/>
    <property type="molecule type" value="Genomic_DNA"/>
</dbReference>
<dbReference type="Gene3D" id="2.60.40.790">
    <property type="match status" value="1"/>
</dbReference>
<organism evidence="5 7">
    <name type="scientific">Dracunculus medinensis</name>
    <name type="common">Guinea worm</name>
    <dbReference type="NCBI Taxonomy" id="318479"/>
    <lineage>
        <taxon>Eukaryota</taxon>
        <taxon>Metazoa</taxon>
        <taxon>Ecdysozoa</taxon>
        <taxon>Nematoda</taxon>
        <taxon>Chromadorea</taxon>
        <taxon>Rhabditida</taxon>
        <taxon>Spirurina</taxon>
        <taxon>Dracunculoidea</taxon>
        <taxon>Dracunculidae</taxon>
        <taxon>Dracunculus</taxon>
    </lineage>
</organism>
<comment type="similarity">
    <text evidence="1 2">Belongs to the small heat shock protein (HSP20) family.</text>
</comment>
<dbReference type="PROSITE" id="PS01031">
    <property type="entry name" value="SHSP"/>
    <property type="match status" value="1"/>
</dbReference>
<dbReference type="WBParaSite" id="DME_0000083201-mRNA-1">
    <property type="protein sequence ID" value="DME_0000083201-mRNA-1"/>
    <property type="gene ID" value="DME_0000083201"/>
</dbReference>
<evidence type="ECO:0000259" key="3">
    <source>
        <dbReference type="PROSITE" id="PS01031"/>
    </source>
</evidence>
<dbReference type="OrthoDB" id="1431247at2759"/>
<accession>A0A0N4U2D5</accession>
<dbReference type="GO" id="GO:0042026">
    <property type="term" value="P:protein refolding"/>
    <property type="evidence" value="ECO:0007669"/>
    <property type="project" value="TreeGrafter"/>
</dbReference>
<dbReference type="GO" id="GO:0009408">
    <property type="term" value="P:response to heat"/>
    <property type="evidence" value="ECO:0007669"/>
    <property type="project" value="TreeGrafter"/>
</dbReference>
<evidence type="ECO:0000313" key="7">
    <source>
        <dbReference type="WBParaSite" id="DME_0000083201-mRNA-1"/>
    </source>
</evidence>
<dbReference type="GO" id="GO:0051082">
    <property type="term" value="F:unfolded protein binding"/>
    <property type="evidence" value="ECO:0007669"/>
    <property type="project" value="TreeGrafter"/>
</dbReference>
<evidence type="ECO:0000313" key="4">
    <source>
        <dbReference type="EMBL" id="VDN55219.1"/>
    </source>
</evidence>
<dbReference type="Pfam" id="PF00011">
    <property type="entry name" value="HSP20"/>
    <property type="match status" value="1"/>
</dbReference>
<evidence type="ECO:0000256" key="2">
    <source>
        <dbReference type="RuleBase" id="RU003616"/>
    </source>
</evidence>
<sequence>MAEVPIEHDWRAEQWDWPLQNNDGVVRMTNTNEKFEVALDASFFTPKEIEVKVAGEKLVIHLMHESRTDQFGEIKREISRTYKLPPDVDTKTLKSNLTARGHLVIAAKKKQ</sequence>
<reference evidence="4 6" key="2">
    <citation type="submission" date="2018-11" db="EMBL/GenBank/DDBJ databases">
        <authorList>
            <consortium name="Pathogen Informatics"/>
        </authorList>
    </citation>
    <scope>NUCLEOTIDE SEQUENCE [LARGE SCALE GENOMIC DNA]</scope>
</reference>
<keyword evidence="6" id="KW-1185">Reference proteome</keyword>
<feature type="domain" description="SHSP" evidence="3">
    <location>
        <begin position="16"/>
        <end position="111"/>
    </location>
</feature>
<dbReference type="InterPro" id="IPR002068">
    <property type="entry name" value="A-crystallin/Hsp20_dom"/>
</dbReference>